<proteinExistence type="predicted"/>
<feature type="compositionally biased region" description="Basic residues" evidence="1">
    <location>
        <begin position="1"/>
        <end position="24"/>
    </location>
</feature>
<dbReference type="Proteomes" id="UP001203297">
    <property type="component" value="Unassembled WGS sequence"/>
</dbReference>
<evidence type="ECO:0000256" key="1">
    <source>
        <dbReference type="SAM" id="MobiDB-lite"/>
    </source>
</evidence>
<accession>A0AAD4M593</accession>
<gene>
    <name evidence="3" type="ORF">B0F90DRAFT_1725414</name>
</gene>
<feature type="transmembrane region" description="Helical" evidence="2">
    <location>
        <begin position="70"/>
        <end position="92"/>
    </location>
</feature>
<keyword evidence="2" id="KW-0812">Transmembrane</keyword>
<keyword evidence="4" id="KW-1185">Reference proteome</keyword>
<dbReference type="AlphaFoldDB" id="A0AAD4M593"/>
<comment type="caution">
    <text evidence="3">The sequence shown here is derived from an EMBL/GenBank/DDBJ whole genome shotgun (WGS) entry which is preliminary data.</text>
</comment>
<organism evidence="3 4">
    <name type="scientific">Multifurca ochricompacta</name>
    <dbReference type="NCBI Taxonomy" id="376703"/>
    <lineage>
        <taxon>Eukaryota</taxon>
        <taxon>Fungi</taxon>
        <taxon>Dikarya</taxon>
        <taxon>Basidiomycota</taxon>
        <taxon>Agaricomycotina</taxon>
        <taxon>Agaricomycetes</taxon>
        <taxon>Russulales</taxon>
        <taxon>Russulaceae</taxon>
        <taxon>Multifurca</taxon>
    </lineage>
</organism>
<keyword evidence="2" id="KW-1133">Transmembrane helix</keyword>
<feature type="region of interest" description="Disordered" evidence="1">
    <location>
        <begin position="1"/>
        <end position="26"/>
    </location>
</feature>
<feature type="transmembrane region" description="Helical" evidence="2">
    <location>
        <begin position="153"/>
        <end position="174"/>
    </location>
</feature>
<protein>
    <submittedName>
        <fullName evidence="3">Uncharacterized protein</fullName>
    </submittedName>
</protein>
<keyword evidence="2" id="KW-0472">Membrane</keyword>
<evidence type="ECO:0000313" key="3">
    <source>
        <dbReference type="EMBL" id="KAI0300146.1"/>
    </source>
</evidence>
<name>A0AAD4M593_9AGAM</name>
<sequence>MSRRRSSSANKSIRHHHHHHHQHRTNPVFANCFSDDMSNDMSTHHPSMYDHMRDQVVALTALPRRKLRHLLVLSMIMTLTMALLSVHSMRILTRMGLVSLRQQHDQFTNNLLTHLSTRLVAAGLINNSSIVPLPHPPHSCKYKPPLCHLSLPWLYGSVISLTCALGALQTISRVRKDSRDHAHEMHLIRVGLGGAGLLFCFGIFEFFV</sequence>
<dbReference type="EMBL" id="WTXG01000019">
    <property type="protein sequence ID" value="KAI0300146.1"/>
    <property type="molecule type" value="Genomic_DNA"/>
</dbReference>
<feature type="transmembrane region" description="Helical" evidence="2">
    <location>
        <begin position="186"/>
        <end position="207"/>
    </location>
</feature>
<evidence type="ECO:0000313" key="4">
    <source>
        <dbReference type="Proteomes" id="UP001203297"/>
    </source>
</evidence>
<evidence type="ECO:0000256" key="2">
    <source>
        <dbReference type="SAM" id="Phobius"/>
    </source>
</evidence>
<reference evidence="3" key="1">
    <citation type="journal article" date="2022" name="New Phytol.">
        <title>Evolutionary transition to the ectomycorrhizal habit in the genomes of a hyperdiverse lineage of mushroom-forming fungi.</title>
        <authorList>
            <person name="Looney B."/>
            <person name="Miyauchi S."/>
            <person name="Morin E."/>
            <person name="Drula E."/>
            <person name="Courty P.E."/>
            <person name="Kohler A."/>
            <person name="Kuo A."/>
            <person name="LaButti K."/>
            <person name="Pangilinan J."/>
            <person name="Lipzen A."/>
            <person name="Riley R."/>
            <person name="Andreopoulos W."/>
            <person name="He G."/>
            <person name="Johnson J."/>
            <person name="Nolan M."/>
            <person name="Tritt A."/>
            <person name="Barry K.W."/>
            <person name="Grigoriev I.V."/>
            <person name="Nagy L.G."/>
            <person name="Hibbett D."/>
            <person name="Henrissat B."/>
            <person name="Matheny P.B."/>
            <person name="Labbe J."/>
            <person name="Martin F.M."/>
        </authorList>
    </citation>
    <scope>NUCLEOTIDE SEQUENCE</scope>
    <source>
        <strain evidence="3">BPL690</strain>
    </source>
</reference>